<dbReference type="Proteomes" id="UP000007485">
    <property type="component" value="Chromosome"/>
</dbReference>
<dbReference type="PANTHER" id="PTHR30154">
    <property type="entry name" value="LEUCINE-RESPONSIVE REGULATORY PROTEIN"/>
    <property type="match status" value="1"/>
</dbReference>
<evidence type="ECO:0000313" key="6">
    <source>
        <dbReference type="Proteomes" id="UP000007485"/>
    </source>
</evidence>
<dbReference type="GO" id="GO:0005829">
    <property type="term" value="C:cytosol"/>
    <property type="evidence" value="ECO:0007669"/>
    <property type="project" value="TreeGrafter"/>
</dbReference>
<dbReference type="SUPFAM" id="SSF46785">
    <property type="entry name" value="Winged helix' DNA-binding domain"/>
    <property type="match status" value="1"/>
</dbReference>
<dbReference type="Pfam" id="PF13412">
    <property type="entry name" value="HTH_24"/>
    <property type="match status" value="1"/>
</dbReference>
<reference evidence="5 6" key="1">
    <citation type="journal article" date="2011" name="J. Bacteriol.">
        <title>Complete genome sequence of 'Vulcanisaeta moutnovskia' strain 768-28, a novel member of the hyperthermophilic crenarchaeal genus vulcanisaeta.</title>
        <authorList>
            <person name="Gumerov V.M."/>
            <person name="Mardanov A.V."/>
            <person name="Beletsky A.V."/>
            <person name="Prokofeva M.I."/>
            <person name="Bonch-Osmolovskaya E.A."/>
            <person name="Ravin N.V."/>
            <person name="Skryabin K.G."/>
        </authorList>
    </citation>
    <scope>NUCLEOTIDE SEQUENCE [LARGE SCALE GENOMIC DNA]</scope>
    <source>
        <strain evidence="5 6">768-28</strain>
    </source>
</reference>
<dbReference type="PRINTS" id="PR00033">
    <property type="entry name" value="HTHASNC"/>
</dbReference>
<dbReference type="InterPro" id="IPR019888">
    <property type="entry name" value="Tscrpt_reg_AsnC-like"/>
</dbReference>
<evidence type="ECO:0000256" key="1">
    <source>
        <dbReference type="ARBA" id="ARBA00023015"/>
    </source>
</evidence>
<evidence type="ECO:0000259" key="4">
    <source>
        <dbReference type="PROSITE" id="PS50956"/>
    </source>
</evidence>
<protein>
    <submittedName>
        <fullName evidence="5">Transcription regulator</fullName>
    </submittedName>
</protein>
<dbReference type="InterPro" id="IPR036390">
    <property type="entry name" value="WH_DNA-bd_sf"/>
</dbReference>
<dbReference type="GO" id="GO:0043200">
    <property type="term" value="P:response to amino acid"/>
    <property type="evidence" value="ECO:0007669"/>
    <property type="project" value="TreeGrafter"/>
</dbReference>
<keyword evidence="1" id="KW-0805">Transcription regulation</keyword>
<dbReference type="PROSITE" id="PS50956">
    <property type="entry name" value="HTH_ASNC_2"/>
    <property type="match status" value="1"/>
</dbReference>
<dbReference type="KEGG" id="vmo:VMUT_1462"/>
<dbReference type="CDD" id="cd00090">
    <property type="entry name" value="HTH_ARSR"/>
    <property type="match status" value="1"/>
</dbReference>
<dbReference type="GO" id="GO:0043565">
    <property type="term" value="F:sequence-specific DNA binding"/>
    <property type="evidence" value="ECO:0007669"/>
    <property type="project" value="InterPro"/>
</dbReference>
<dbReference type="InterPro" id="IPR011991">
    <property type="entry name" value="ArsR-like_HTH"/>
</dbReference>
<dbReference type="PANTHER" id="PTHR30154:SF34">
    <property type="entry name" value="TRANSCRIPTIONAL REGULATOR AZLB"/>
    <property type="match status" value="1"/>
</dbReference>
<evidence type="ECO:0000313" key="5">
    <source>
        <dbReference type="EMBL" id="ADY01667.1"/>
    </source>
</evidence>
<keyword evidence="2" id="KW-0238">DNA-binding</keyword>
<dbReference type="Gene3D" id="1.10.10.10">
    <property type="entry name" value="Winged helix-like DNA-binding domain superfamily/Winged helix DNA-binding domain"/>
    <property type="match status" value="1"/>
</dbReference>
<sequence>MRRGHGNDSLLLDDLDHEILRILEEDCTLTYHEIAKRVGRSPWTVRHRIERLRRMGIIKGCRAVVDYKALSYSEVILFFNVPPRTWRRLGLHEVSGNGQGIIHN</sequence>
<accession>F0QT78</accession>
<dbReference type="InterPro" id="IPR036388">
    <property type="entry name" value="WH-like_DNA-bd_sf"/>
</dbReference>
<dbReference type="AlphaFoldDB" id="F0QT78"/>
<dbReference type="HOGENOM" id="CLU_2244004_0_0_2"/>
<name>F0QT78_VULM7</name>
<keyword evidence="6" id="KW-1185">Reference proteome</keyword>
<proteinExistence type="predicted"/>
<gene>
    <name evidence="5" type="ordered locus">VMUT_1462</name>
</gene>
<dbReference type="EMBL" id="CP002529">
    <property type="protein sequence ID" value="ADY01667.1"/>
    <property type="molecule type" value="Genomic_DNA"/>
</dbReference>
<organism evidence="5 6">
    <name type="scientific">Vulcanisaeta moutnovskia (strain 768-28)</name>
    <dbReference type="NCBI Taxonomy" id="985053"/>
    <lineage>
        <taxon>Archaea</taxon>
        <taxon>Thermoproteota</taxon>
        <taxon>Thermoprotei</taxon>
        <taxon>Thermoproteales</taxon>
        <taxon>Thermoproteaceae</taxon>
        <taxon>Vulcanisaeta</taxon>
    </lineage>
</organism>
<dbReference type="InterPro" id="IPR000485">
    <property type="entry name" value="AsnC-type_HTH_dom"/>
</dbReference>
<evidence type="ECO:0000256" key="2">
    <source>
        <dbReference type="ARBA" id="ARBA00023125"/>
    </source>
</evidence>
<dbReference type="eggNOG" id="arCOG01580">
    <property type="taxonomic scope" value="Archaea"/>
</dbReference>
<keyword evidence="3" id="KW-0804">Transcription</keyword>
<dbReference type="SMART" id="SM00344">
    <property type="entry name" value="HTH_ASNC"/>
    <property type="match status" value="1"/>
</dbReference>
<feature type="domain" description="HTH asnC-type" evidence="4">
    <location>
        <begin position="12"/>
        <end position="73"/>
    </location>
</feature>
<evidence type="ECO:0000256" key="3">
    <source>
        <dbReference type="ARBA" id="ARBA00023163"/>
    </source>
</evidence>